<reference evidence="3" key="1">
    <citation type="journal article" date="2021" name="Sci. Adv.">
        <title>The American lobster genome reveals insights on longevity, neural, and immune adaptations.</title>
        <authorList>
            <person name="Polinski J.M."/>
            <person name="Zimin A.V."/>
            <person name="Clark K.F."/>
            <person name="Kohn A.B."/>
            <person name="Sadowski N."/>
            <person name="Timp W."/>
            <person name="Ptitsyn A."/>
            <person name="Khanna P."/>
            <person name="Romanova D.Y."/>
            <person name="Williams P."/>
            <person name="Greenwood S.J."/>
            <person name="Moroz L.L."/>
            <person name="Walt D.R."/>
            <person name="Bodnar A.G."/>
        </authorList>
    </citation>
    <scope>NUCLEOTIDE SEQUENCE</scope>
    <source>
        <strain evidence="3">GMGI-L3</strain>
    </source>
</reference>
<dbReference type="Gene3D" id="3.60.10.10">
    <property type="entry name" value="Endonuclease/exonuclease/phosphatase"/>
    <property type="match status" value="1"/>
</dbReference>
<dbReference type="PANTHER" id="PTHR47039:SF1">
    <property type="entry name" value="INOSITOL POLYPHOSPHATE 5-PHOSPHATASE E"/>
    <property type="match status" value="1"/>
</dbReference>
<name>A0A8J5MRX1_HOMAM</name>
<dbReference type="InterPro" id="IPR036691">
    <property type="entry name" value="Endo/exonu/phosph_ase_sf"/>
</dbReference>
<feature type="compositionally biased region" description="Polar residues" evidence="1">
    <location>
        <begin position="13"/>
        <end position="23"/>
    </location>
</feature>
<gene>
    <name evidence="3" type="primary">INPP5E-L</name>
    <name evidence="3" type="ORF">Hamer_G007343</name>
</gene>
<proteinExistence type="predicted"/>
<dbReference type="SUPFAM" id="SSF56219">
    <property type="entry name" value="DNase I-like"/>
    <property type="match status" value="1"/>
</dbReference>
<dbReference type="EMBL" id="JAHLQT010028808">
    <property type="protein sequence ID" value="KAG7161708.1"/>
    <property type="molecule type" value="Genomic_DNA"/>
</dbReference>
<sequence length="408" mass="46739">MTDGSEGNEEQESQNLPDSPLQTCRSASLDELNNIGLSYGLPLISPVDAKKKNYLFGGMSSLLGASELDRYFPTRTINIFIATWNMNGKEPPMNLEAFLLPEEMDHMPDMFVVGTQESGGSRSEWEVRLQATIGPSHVLFTSAIFGVLHLTIFLRRDLLWFCSVPEEATYSLRPGIAYKTKGGMGIGFQFFGTRMLFINSHLTAHEEKQAYRIQNFRNITRSLDLPRILPHRHKHKDVTHRYDCVFWLGDLNFRLAVNRDHVFERLKNAGPEAYQHLLQWDQLSQARRKGEAFTEFEEGPITFAPTFKYDPGTDHYDTSSKQRVPSYTDRILFKSTRGAVTCYSYDSCSLFKTSDHKPVLGAFHCKIRPGKDDVPLAAGLFNRDVYLEALRRRRRFLYQPSMRNCPVQ</sequence>
<dbReference type="GO" id="GO:0046856">
    <property type="term" value="P:phosphatidylinositol dephosphorylation"/>
    <property type="evidence" value="ECO:0007669"/>
    <property type="project" value="InterPro"/>
</dbReference>
<feature type="domain" description="Inositol polyphosphate-related phosphatase" evidence="2">
    <location>
        <begin position="75"/>
        <end position="371"/>
    </location>
</feature>
<organism evidence="3 4">
    <name type="scientific">Homarus americanus</name>
    <name type="common">American lobster</name>
    <dbReference type="NCBI Taxonomy" id="6706"/>
    <lineage>
        <taxon>Eukaryota</taxon>
        <taxon>Metazoa</taxon>
        <taxon>Ecdysozoa</taxon>
        <taxon>Arthropoda</taxon>
        <taxon>Crustacea</taxon>
        <taxon>Multicrustacea</taxon>
        <taxon>Malacostraca</taxon>
        <taxon>Eumalacostraca</taxon>
        <taxon>Eucarida</taxon>
        <taxon>Decapoda</taxon>
        <taxon>Pleocyemata</taxon>
        <taxon>Astacidea</taxon>
        <taxon>Nephropoidea</taxon>
        <taxon>Nephropidae</taxon>
        <taxon>Homarus</taxon>
    </lineage>
</organism>
<evidence type="ECO:0000256" key="1">
    <source>
        <dbReference type="SAM" id="MobiDB-lite"/>
    </source>
</evidence>
<dbReference type="PANTHER" id="PTHR47039">
    <property type="entry name" value="INOSITOL POLYPHOSPHATE 5-PHOSPHATASE E"/>
    <property type="match status" value="1"/>
</dbReference>
<feature type="region of interest" description="Disordered" evidence="1">
    <location>
        <begin position="1"/>
        <end position="23"/>
    </location>
</feature>
<dbReference type="Pfam" id="PF22669">
    <property type="entry name" value="Exo_endo_phos2"/>
    <property type="match status" value="1"/>
</dbReference>
<comment type="caution">
    <text evidence="3">The sequence shown here is derived from an EMBL/GenBank/DDBJ whole genome shotgun (WGS) entry which is preliminary data.</text>
</comment>
<evidence type="ECO:0000313" key="4">
    <source>
        <dbReference type="Proteomes" id="UP000747542"/>
    </source>
</evidence>
<dbReference type="Proteomes" id="UP000747542">
    <property type="component" value="Unassembled WGS sequence"/>
</dbReference>
<dbReference type="GO" id="GO:0016791">
    <property type="term" value="F:phosphatase activity"/>
    <property type="evidence" value="ECO:0007669"/>
    <property type="project" value="InterPro"/>
</dbReference>
<dbReference type="InterPro" id="IPR053321">
    <property type="entry name" value="IPP-5-Phosphatase_Type_IV"/>
</dbReference>
<feature type="compositionally biased region" description="Acidic residues" evidence="1">
    <location>
        <begin position="1"/>
        <end position="12"/>
    </location>
</feature>
<dbReference type="InterPro" id="IPR000300">
    <property type="entry name" value="IPPc"/>
</dbReference>
<dbReference type="SMART" id="SM00128">
    <property type="entry name" value="IPPc"/>
    <property type="match status" value="1"/>
</dbReference>
<evidence type="ECO:0000313" key="3">
    <source>
        <dbReference type="EMBL" id="KAG7161708.1"/>
    </source>
</evidence>
<accession>A0A8J5MRX1</accession>
<protein>
    <submittedName>
        <fullName evidence="3">Inositol polyphosphate 5-phosphatase E-like</fullName>
    </submittedName>
</protein>
<keyword evidence="4" id="KW-1185">Reference proteome</keyword>
<dbReference type="AlphaFoldDB" id="A0A8J5MRX1"/>
<evidence type="ECO:0000259" key="2">
    <source>
        <dbReference type="SMART" id="SM00128"/>
    </source>
</evidence>